<accession>A0A2K2EVC0</accession>
<evidence type="ECO:0000256" key="2">
    <source>
        <dbReference type="ARBA" id="ARBA00009773"/>
    </source>
</evidence>
<evidence type="ECO:0000256" key="1">
    <source>
        <dbReference type="ARBA" id="ARBA00004651"/>
    </source>
</evidence>
<dbReference type="PANTHER" id="PTHR21716:SF53">
    <property type="entry name" value="PERMEASE PERM-RELATED"/>
    <property type="match status" value="1"/>
</dbReference>
<evidence type="ECO:0008006" key="11">
    <source>
        <dbReference type="Google" id="ProtNLM"/>
    </source>
</evidence>
<feature type="transmembrane region" description="Helical" evidence="8">
    <location>
        <begin position="69"/>
        <end position="88"/>
    </location>
</feature>
<proteinExistence type="inferred from homology"/>
<evidence type="ECO:0000256" key="5">
    <source>
        <dbReference type="ARBA" id="ARBA00022692"/>
    </source>
</evidence>
<evidence type="ECO:0000256" key="8">
    <source>
        <dbReference type="SAM" id="Phobius"/>
    </source>
</evidence>
<feature type="transmembrane region" description="Helical" evidence="8">
    <location>
        <begin position="313"/>
        <end position="340"/>
    </location>
</feature>
<keyword evidence="10" id="KW-1185">Reference proteome</keyword>
<feature type="transmembrane region" description="Helical" evidence="8">
    <location>
        <begin position="213"/>
        <end position="238"/>
    </location>
</feature>
<dbReference type="GO" id="GO:0005886">
    <property type="term" value="C:plasma membrane"/>
    <property type="evidence" value="ECO:0007669"/>
    <property type="project" value="UniProtKB-SubCell"/>
</dbReference>
<dbReference type="Pfam" id="PF01594">
    <property type="entry name" value="AI-2E_transport"/>
    <property type="match status" value="1"/>
</dbReference>
<evidence type="ECO:0000256" key="4">
    <source>
        <dbReference type="ARBA" id="ARBA00022475"/>
    </source>
</evidence>
<dbReference type="InterPro" id="IPR002549">
    <property type="entry name" value="AI-2E-like"/>
</dbReference>
<gene>
    <name evidence="9" type="ORF">CDQ84_05930</name>
</gene>
<dbReference type="AlphaFoldDB" id="A0A2K2EVC0"/>
<evidence type="ECO:0000256" key="6">
    <source>
        <dbReference type="ARBA" id="ARBA00022989"/>
    </source>
</evidence>
<dbReference type="Proteomes" id="UP000236151">
    <property type="component" value="Unassembled WGS sequence"/>
</dbReference>
<sequence length="360" mass="41178">MCMWYKGKFYKYATAIIMILVIIFMLSKIDFFLSPFRRFLATIFYPILATVFLYYICRPLVKLFMKIRLPKWAAILATFVIVIAFIVFTSTYTSSILTSQLNQLVRDFPKSYEWIKQATRDLMDSPWHQYINFEDLQNKLISFAQNFTRSLTSITFNFLSRLANFGTALFTVPFMLYYFLKDDLQFKEYILKLVPDKHAQNIRTILKDVDTALSSYITGQLIVASAIGVMMFIGFSIIRLKYPLVMAIFAAVACIIPYFGPWIGIIPAAFVSLSEGPVMLLKVIIVMLVVQQIDNNFISPQIMGKNLNIHPVTVILLLLGGSSLFGLLGLIIIIPSYAAVKAVALNVYRMYLSKYVKKEA</sequence>
<keyword evidence="3" id="KW-0813">Transport</keyword>
<reference evidence="9 10" key="1">
    <citation type="submission" date="2017-06" db="EMBL/GenBank/DDBJ databases">
        <title>Investigating the central metabolism of Clostridium thermosuccinogenes.</title>
        <authorList>
            <person name="Koendjbiharie J.G."/>
            <person name="van Kranenburg R."/>
        </authorList>
    </citation>
    <scope>NUCLEOTIDE SEQUENCE [LARGE SCALE GENOMIC DNA]</scope>
    <source>
        <strain evidence="9 10">DSM 5806</strain>
    </source>
</reference>
<protein>
    <recommendedName>
        <fullName evidence="11">AI-2E family transporter</fullName>
    </recommendedName>
</protein>
<organism evidence="9 10">
    <name type="scientific">Clostridium thermosuccinogenes</name>
    <dbReference type="NCBI Taxonomy" id="84032"/>
    <lineage>
        <taxon>Bacteria</taxon>
        <taxon>Bacillati</taxon>
        <taxon>Bacillota</taxon>
        <taxon>Clostridia</taxon>
        <taxon>Eubacteriales</taxon>
        <taxon>Clostridiaceae</taxon>
        <taxon>Clostridium</taxon>
    </lineage>
</organism>
<dbReference type="EMBL" id="NIOJ01000010">
    <property type="protein sequence ID" value="PNU00486.1"/>
    <property type="molecule type" value="Genomic_DNA"/>
</dbReference>
<feature type="transmembrane region" description="Helical" evidence="8">
    <location>
        <begin position="277"/>
        <end position="293"/>
    </location>
</feature>
<evidence type="ECO:0000313" key="9">
    <source>
        <dbReference type="EMBL" id="PNU00486.1"/>
    </source>
</evidence>
<evidence type="ECO:0000256" key="3">
    <source>
        <dbReference type="ARBA" id="ARBA00022448"/>
    </source>
</evidence>
<feature type="transmembrane region" description="Helical" evidence="8">
    <location>
        <begin position="244"/>
        <end position="265"/>
    </location>
</feature>
<dbReference type="GO" id="GO:0055085">
    <property type="term" value="P:transmembrane transport"/>
    <property type="evidence" value="ECO:0007669"/>
    <property type="project" value="TreeGrafter"/>
</dbReference>
<keyword evidence="4" id="KW-1003">Cell membrane</keyword>
<keyword evidence="7 8" id="KW-0472">Membrane</keyword>
<comment type="subcellular location">
    <subcellularLocation>
        <location evidence="1">Cell membrane</location>
        <topology evidence="1">Multi-pass membrane protein</topology>
    </subcellularLocation>
</comment>
<feature type="transmembrane region" description="Helical" evidence="8">
    <location>
        <begin position="12"/>
        <end position="33"/>
    </location>
</feature>
<evidence type="ECO:0000313" key="10">
    <source>
        <dbReference type="Proteomes" id="UP000236151"/>
    </source>
</evidence>
<keyword evidence="6 8" id="KW-1133">Transmembrane helix</keyword>
<keyword evidence="5 8" id="KW-0812">Transmembrane</keyword>
<dbReference type="PANTHER" id="PTHR21716">
    <property type="entry name" value="TRANSMEMBRANE PROTEIN"/>
    <property type="match status" value="1"/>
</dbReference>
<dbReference type="KEGG" id="cthd:CDO33_03575"/>
<name>A0A2K2EVC0_9CLOT</name>
<comment type="caution">
    <text evidence="9">The sequence shown here is derived from an EMBL/GenBank/DDBJ whole genome shotgun (WGS) entry which is preliminary data.</text>
</comment>
<evidence type="ECO:0000256" key="7">
    <source>
        <dbReference type="ARBA" id="ARBA00023136"/>
    </source>
</evidence>
<comment type="similarity">
    <text evidence="2">Belongs to the autoinducer-2 exporter (AI-2E) (TC 2.A.86) family.</text>
</comment>
<feature type="transmembrane region" description="Helical" evidence="8">
    <location>
        <begin position="39"/>
        <end position="57"/>
    </location>
</feature>
<feature type="transmembrane region" description="Helical" evidence="8">
    <location>
        <begin position="158"/>
        <end position="180"/>
    </location>
</feature>